<dbReference type="FunFam" id="3.30.1490.20:FF:000020">
    <property type="entry name" value="Protein lysine acetyltransferase"/>
    <property type="match status" value="1"/>
</dbReference>
<keyword evidence="4 6" id="KW-0067">ATP-binding</keyword>
<evidence type="ECO:0000313" key="8">
    <source>
        <dbReference type="EMBL" id="GGA75157.1"/>
    </source>
</evidence>
<dbReference type="RefSeq" id="WP_188722056.1">
    <property type="nucleotide sequence ID" value="NZ_BMIF01000010.1"/>
</dbReference>
<dbReference type="InterPro" id="IPR016102">
    <property type="entry name" value="Succinyl-CoA_synth-like"/>
</dbReference>
<organism evidence="8 9">
    <name type="scientific">Nitratireductor aestuarii</name>
    <dbReference type="NCBI Taxonomy" id="1735103"/>
    <lineage>
        <taxon>Bacteria</taxon>
        <taxon>Pseudomonadati</taxon>
        <taxon>Pseudomonadota</taxon>
        <taxon>Alphaproteobacteria</taxon>
        <taxon>Hyphomicrobiales</taxon>
        <taxon>Phyllobacteriaceae</taxon>
        <taxon>Nitratireductor</taxon>
    </lineage>
</organism>
<evidence type="ECO:0000259" key="7">
    <source>
        <dbReference type="PROSITE" id="PS50975"/>
    </source>
</evidence>
<dbReference type="Pfam" id="PF13607">
    <property type="entry name" value="Succ_CoA_lig"/>
    <property type="match status" value="1"/>
</dbReference>
<dbReference type="GO" id="GO:0005524">
    <property type="term" value="F:ATP binding"/>
    <property type="evidence" value="ECO:0007669"/>
    <property type="project" value="UniProtKB-UniRule"/>
</dbReference>
<dbReference type="InterPro" id="IPR051538">
    <property type="entry name" value="Acyl-CoA_Synth/Transferase"/>
</dbReference>
<dbReference type="Gene3D" id="3.40.50.720">
    <property type="entry name" value="NAD(P)-binding Rossmann-like Domain"/>
    <property type="match status" value="1"/>
</dbReference>
<dbReference type="EMBL" id="BMIF01000010">
    <property type="protein sequence ID" value="GGA75157.1"/>
    <property type="molecule type" value="Genomic_DNA"/>
</dbReference>
<dbReference type="GO" id="GO:0016874">
    <property type="term" value="F:ligase activity"/>
    <property type="evidence" value="ECO:0007669"/>
    <property type="project" value="UniProtKB-KW"/>
</dbReference>
<dbReference type="Gene3D" id="3.30.1490.20">
    <property type="entry name" value="ATP-grasp fold, A domain"/>
    <property type="match status" value="1"/>
</dbReference>
<keyword evidence="2 8" id="KW-0436">Ligase</keyword>
<reference evidence="8" key="1">
    <citation type="journal article" date="2014" name="Int. J. Syst. Evol. Microbiol.">
        <title>Complete genome sequence of Corynebacterium casei LMG S-19264T (=DSM 44701T), isolated from a smear-ripened cheese.</title>
        <authorList>
            <consortium name="US DOE Joint Genome Institute (JGI-PGF)"/>
            <person name="Walter F."/>
            <person name="Albersmeier A."/>
            <person name="Kalinowski J."/>
            <person name="Ruckert C."/>
        </authorList>
    </citation>
    <scope>NUCLEOTIDE SEQUENCE</scope>
    <source>
        <strain evidence="8">CGMCC 1.15320</strain>
    </source>
</reference>
<dbReference type="GO" id="GO:0006099">
    <property type="term" value="P:tricarboxylic acid cycle"/>
    <property type="evidence" value="ECO:0007669"/>
    <property type="project" value="UniProtKB-KW"/>
</dbReference>
<dbReference type="InterPro" id="IPR032875">
    <property type="entry name" value="Succ_CoA_lig_flav_dom"/>
</dbReference>
<name>A0A916RY59_9HYPH</name>
<dbReference type="GO" id="GO:0046872">
    <property type="term" value="F:metal ion binding"/>
    <property type="evidence" value="ECO:0007669"/>
    <property type="project" value="InterPro"/>
</dbReference>
<dbReference type="InterPro" id="IPR036291">
    <property type="entry name" value="NAD(P)-bd_dom_sf"/>
</dbReference>
<proteinExistence type="inferred from homology"/>
<dbReference type="PANTHER" id="PTHR43334">
    <property type="entry name" value="ACETATE--COA LIGASE [ADP-FORMING]"/>
    <property type="match status" value="1"/>
</dbReference>
<protein>
    <submittedName>
        <fullName evidence="8">6-carboxyhexanoate--CoA ligase</fullName>
    </submittedName>
</protein>
<dbReference type="InterPro" id="IPR011761">
    <property type="entry name" value="ATP-grasp"/>
</dbReference>
<accession>A0A916RY59</accession>
<dbReference type="InterPro" id="IPR003781">
    <property type="entry name" value="CoA-bd"/>
</dbReference>
<evidence type="ECO:0000256" key="6">
    <source>
        <dbReference type="PROSITE-ProRule" id="PRU00409"/>
    </source>
</evidence>
<evidence type="ECO:0000256" key="3">
    <source>
        <dbReference type="ARBA" id="ARBA00022741"/>
    </source>
</evidence>
<dbReference type="SUPFAM" id="SSF52210">
    <property type="entry name" value="Succinyl-CoA synthetase domains"/>
    <property type="match status" value="2"/>
</dbReference>
<reference evidence="8" key="2">
    <citation type="submission" date="2020-09" db="EMBL/GenBank/DDBJ databases">
        <authorList>
            <person name="Sun Q."/>
            <person name="Zhou Y."/>
        </authorList>
    </citation>
    <scope>NUCLEOTIDE SEQUENCE</scope>
    <source>
        <strain evidence="8">CGMCC 1.15320</strain>
    </source>
</reference>
<dbReference type="PANTHER" id="PTHR43334:SF1">
    <property type="entry name" value="3-HYDROXYPROPIONATE--COA LIGASE [ADP-FORMING]"/>
    <property type="match status" value="1"/>
</dbReference>
<comment type="caution">
    <text evidence="8">The sequence shown here is derived from an EMBL/GenBank/DDBJ whole genome shotgun (WGS) entry which is preliminary data.</text>
</comment>
<dbReference type="SUPFAM" id="SSF56059">
    <property type="entry name" value="Glutathione synthetase ATP-binding domain-like"/>
    <property type="match status" value="1"/>
</dbReference>
<dbReference type="SUPFAM" id="SSF51735">
    <property type="entry name" value="NAD(P)-binding Rossmann-fold domains"/>
    <property type="match status" value="1"/>
</dbReference>
<dbReference type="SMART" id="SM00881">
    <property type="entry name" value="CoA_binding"/>
    <property type="match status" value="1"/>
</dbReference>
<sequence length="712" mass="74481">MTDMTVLPGAGMDAFFKADGIAIIGASDDSSKIGGRPVYLLQKYGYKGAIYPINPRGGEIQGLTAYKSVLDLPKAPDLALIVVPAEAAVAALKECAEKGVKAAAVLSAGFTEAGPEGAALQDQMVEIARAGNIRMLGPNCLGSFSVAEAVIGSFSIVLEDNMPLAGNVSIISQSGNIGSYVVQNVSRRGLGVARFMATGNEADVDVADGIAAYADDAETGLILTIMETCRNGERLTYALEKARKAGKPVVVLKIGSTESGQKAAASHTGALAGSDAVIDAVLRRYGALRVHSVEEMLDVGHAASMLLPNRLPKGKRVTVVAASGGFGIMMADASTQAGLTLPDLSENTKRRIQEAVPIAGTNNPVDASAQMSSRPDILTKMLSALMEEENTDAVELFLSLSLYNKRLRGVYMEGLREVRKAYPDRLLVVTSAGPADAVAEINAMGIPVFPSIDAAAKGLAGLARLGELQTLAEPTRFDGKVEKLDASAFRNEYASKKALAASGVSILPEQIVTSADEAARYAAEFGFPVVLKIVSEDIQHKTEAGGVVLNLTNEADVRAAYERILVNARAYKADARIDGVLVTPMAKGGTELIMGISRDSVFGPVVMVGMGGIYAEVLKDTAIQQAPVTEEEALQMIRGLKMFPVMDGARGQARADVKAAAATLAALSRFACRHADDVAEIDMNPVLVRPEGEGVVALDALIIPVGQASVSH</sequence>
<keyword evidence="9" id="KW-1185">Reference proteome</keyword>
<dbReference type="Proteomes" id="UP000636264">
    <property type="component" value="Unassembled WGS sequence"/>
</dbReference>
<feature type="domain" description="ATP-grasp" evidence="7">
    <location>
        <begin position="496"/>
        <end position="532"/>
    </location>
</feature>
<evidence type="ECO:0000256" key="2">
    <source>
        <dbReference type="ARBA" id="ARBA00022598"/>
    </source>
</evidence>
<evidence type="ECO:0000313" key="9">
    <source>
        <dbReference type="Proteomes" id="UP000636264"/>
    </source>
</evidence>
<dbReference type="Pfam" id="PF13549">
    <property type="entry name" value="ATP-grasp_5"/>
    <property type="match status" value="1"/>
</dbReference>
<evidence type="ECO:0000256" key="4">
    <source>
        <dbReference type="ARBA" id="ARBA00022840"/>
    </source>
</evidence>
<keyword evidence="1" id="KW-0816">Tricarboxylic acid cycle</keyword>
<dbReference type="Gene3D" id="3.30.470.20">
    <property type="entry name" value="ATP-grasp fold, B domain"/>
    <property type="match status" value="1"/>
</dbReference>
<dbReference type="InterPro" id="IPR013815">
    <property type="entry name" value="ATP_grasp_subdomain_1"/>
</dbReference>
<comment type="similarity">
    <text evidence="5">In the N-terminal section; belongs to the acetate CoA ligase alpha subunit family.</text>
</comment>
<keyword evidence="3 6" id="KW-0547">Nucleotide-binding</keyword>
<gene>
    <name evidence="8" type="ORF">GCM10011385_31480</name>
</gene>
<dbReference type="AlphaFoldDB" id="A0A916RY59"/>
<dbReference type="Gene3D" id="3.40.50.261">
    <property type="entry name" value="Succinyl-CoA synthetase domains"/>
    <property type="match status" value="2"/>
</dbReference>
<dbReference type="PROSITE" id="PS50975">
    <property type="entry name" value="ATP_GRASP"/>
    <property type="match status" value="1"/>
</dbReference>
<dbReference type="Pfam" id="PF13380">
    <property type="entry name" value="CoA_binding_2"/>
    <property type="match status" value="1"/>
</dbReference>
<evidence type="ECO:0000256" key="1">
    <source>
        <dbReference type="ARBA" id="ARBA00022532"/>
    </source>
</evidence>
<evidence type="ECO:0000256" key="5">
    <source>
        <dbReference type="ARBA" id="ARBA00060888"/>
    </source>
</evidence>